<keyword evidence="4" id="KW-1185">Reference proteome</keyword>
<dbReference type="NCBIfam" id="NF008473">
    <property type="entry name" value="PRK11370.1"/>
    <property type="match status" value="1"/>
</dbReference>
<dbReference type="PANTHER" id="PTHR33606:SF3">
    <property type="entry name" value="PROTEIN YCII"/>
    <property type="match status" value="1"/>
</dbReference>
<protein>
    <submittedName>
        <fullName evidence="3">YciL protein</fullName>
    </submittedName>
</protein>
<dbReference type="eggNOG" id="COG2350">
    <property type="taxonomic scope" value="Bacteria"/>
</dbReference>
<proteinExistence type="inferred from homology"/>
<gene>
    <name evidence="3" type="ORF">SALWKB29_1542</name>
</gene>
<dbReference type="Gene3D" id="3.30.70.1060">
    <property type="entry name" value="Dimeric alpha+beta barrel"/>
    <property type="match status" value="1"/>
</dbReference>
<dbReference type="Pfam" id="PF03795">
    <property type="entry name" value="YCII"/>
    <property type="match status" value="1"/>
</dbReference>
<dbReference type="EMBL" id="JFZV01000007">
    <property type="protein sequence ID" value="KDN14453.1"/>
    <property type="molecule type" value="Genomic_DNA"/>
</dbReference>
<dbReference type="InterPro" id="IPR005545">
    <property type="entry name" value="YCII"/>
</dbReference>
<dbReference type="SUPFAM" id="SSF54909">
    <property type="entry name" value="Dimeric alpha+beta barrel"/>
    <property type="match status" value="1"/>
</dbReference>
<evidence type="ECO:0000313" key="3">
    <source>
        <dbReference type="EMBL" id="KDN14453.1"/>
    </source>
</evidence>
<reference evidence="3 4" key="1">
    <citation type="submission" date="2014-03" db="EMBL/GenBank/DDBJ databases">
        <title>The genomes of two eusocial bee gut symbionts.</title>
        <authorList>
            <person name="Kwong W.K."/>
            <person name="Engel P."/>
            <person name="Koch H."/>
            <person name="Moran N.A."/>
        </authorList>
    </citation>
    <scope>NUCLEOTIDE SEQUENCE [LARGE SCALE GENOMIC DNA]</scope>
    <source>
        <strain evidence="4">wkB29</strain>
    </source>
</reference>
<dbReference type="InterPro" id="IPR011008">
    <property type="entry name" value="Dimeric_a/b-barrel"/>
</dbReference>
<evidence type="ECO:0000313" key="4">
    <source>
        <dbReference type="Proteomes" id="UP000027170"/>
    </source>
</evidence>
<comment type="caution">
    <text evidence="3">The sequence shown here is derived from an EMBL/GenBank/DDBJ whole genome shotgun (WGS) entry which is preliminary data.</text>
</comment>
<dbReference type="Proteomes" id="UP000027170">
    <property type="component" value="Unassembled WGS sequence"/>
</dbReference>
<comment type="similarity">
    <text evidence="1">Belongs to the YciI family.</text>
</comment>
<organism evidence="3 4">
    <name type="scientific">Snodgrassella communis</name>
    <dbReference type="NCBI Taxonomy" id="2946699"/>
    <lineage>
        <taxon>Bacteria</taxon>
        <taxon>Pseudomonadati</taxon>
        <taxon>Pseudomonadota</taxon>
        <taxon>Betaproteobacteria</taxon>
        <taxon>Neisseriales</taxon>
        <taxon>Neisseriaceae</taxon>
        <taxon>Snodgrassella</taxon>
    </lineage>
</organism>
<evidence type="ECO:0000259" key="2">
    <source>
        <dbReference type="Pfam" id="PF03795"/>
    </source>
</evidence>
<dbReference type="NCBIfam" id="NF009504">
    <property type="entry name" value="PRK12863.1-4"/>
    <property type="match status" value="1"/>
</dbReference>
<accession>A0A066TQW9</accession>
<dbReference type="AlphaFoldDB" id="A0A066TQW9"/>
<sequence>MLFMLMATDADNSHEARIKARPKHLARLQELQAQSRLVLAGPNPLPDDDSHFSGSLVVADFNSLDEAQAWAEQDPYVDAGVYEEILIRPFKKVLPND</sequence>
<dbReference type="OrthoDB" id="9797014at2"/>
<dbReference type="InterPro" id="IPR051807">
    <property type="entry name" value="Sec-metab_biosynth-assoc"/>
</dbReference>
<dbReference type="PANTHER" id="PTHR33606">
    <property type="entry name" value="PROTEIN YCII"/>
    <property type="match status" value="1"/>
</dbReference>
<feature type="domain" description="YCII-related" evidence="2">
    <location>
        <begin position="1"/>
        <end position="91"/>
    </location>
</feature>
<name>A0A066TQW9_9NEIS</name>
<evidence type="ECO:0000256" key="1">
    <source>
        <dbReference type="ARBA" id="ARBA00007689"/>
    </source>
</evidence>
<dbReference type="RefSeq" id="WP_037404730.1">
    <property type="nucleotide sequence ID" value="NZ_JFZV01000007.1"/>
</dbReference>